<dbReference type="EMBL" id="ASSJ01000068">
    <property type="protein sequence ID" value="ERN40840.1"/>
    <property type="molecule type" value="Genomic_DNA"/>
</dbReference>
<dbReference type="GO" id="GO:0000103">
    <property type="term" value="P:sulfate assimilation"/>
    <property type="evidence" value="ECO:0007669"/>
    <property type="project" value="TreeGrafter"/>
</dbReference>
<name>U5DMA0_9CHRO</name>
<keyword evidence="12" id="KW-1185">Reference proteome</keyword>
<evidence type="ECO:0000256" key="6">
    <source>
        <dbReference type="ARBA" id="ARBA00022692"/>
    </source>
</evidence>
<keyword evidence="9 10" id="KW-0472">Membrane</keyword>
<proteinExistence type="predicted"/>
<dbReference type="Pfam" id="PF07264">
    <property type="entry name" value="EI24"/>
    <property type="match status" value="1"/>
</dbReference>
<sequence length="271" mass="29256">MRVLGGFGLVAGATYPLRALGLLLRSPHLWSYLAVPIALNVVLGVLLYGSIAYFGWHRLEMLTLALDREVAHLIDDLPAWLGFIDSIILGFSYLLRVLLAVALALVVGFVLVQFGSVLGSPWYGKLSEQLELKLSGEVTFVDIGIWGDIWRALLFEIKKLLLLASAWLGLLLFGLVPGVGAVVITFGGVTVAATIVCLDFLDAPLERRRLRFRQKLGIVARSFPASGSFGLVCLGLVSLPLLNLVTIPLCVAAGTLFACDRVLPTLPKPLP</sequence>
<feature type="transmembrane region" description="Helical" evidence="10">
    <location>
        <begin position="29"/>
        <end position="56"/>
    </location>
</feature>
<dbReference type="InterPro" id="IPR050480">
    <property type="entry name" value="CysZ-like"/>
</dbReference>
<evidence type="ECO:0000256" key="3">
    <source>
        <dbReference type="ARBA" id="ARBA00022475"/>
    </source>
</evidence>
<dbReference type="GO" id="GO:0019344">
    <property type="term" value="P:cysteine biosynthetic process"/>
    <property type="evidence" value="ECO:0007669"/>
    <property type="project" value="TreeGrafter"/>
</dbReference>
<keyword evidence="8" id="KW-0764">Sulfate transport</keyword>
<dbReference type="PANTHER" id="PTHR37468:SF1">
    <property type="entry name" value="SULFATE TRANSPORTER CYSZ"/>
    <property type="match status" value="1"/>
</dbReference>
<protein>
    <submittedName>
        <fullName evidence="11">Uncharacterized protein involved in cysteine biosynthesis</fullName>
    </submittedName>
</protein>
<dbReference type="PANTHER" id="PTHR37468">
    <property type="entry name" value="SULFATE TRANSPORTER CYSZ"/>
    <property type="match status" value="1"/>
</dbReference>
<comment type="subcellular location">
    <subcellularLocation>
        <location evidence="1">Membrane</location>
        <topology evidence="1">Multi-pass membrane protein</topology>
    </subcellularLocation>
</comment>
<dbReference type="eggNOG" id="COG2981">
    <property type="taxonomic scope" value="Bacteria"/>
</dbReference>
<evidence type="ECO:0000256" key="7">
    <source>
        <dbReference type="ARBA" id="ARBA00022989"/>
    </source>
</evidence>
<reference evidence="11 12" key="1">
    <citation type="submission" date="2013-05" db="EMBL/GenBank/DDBJ databases">
        <title>Draft genome sequence of Rubidibacter lacunae KORDI 51-2.</title>
        <authorList>
            <person name="Choi D.H."/>
            <person name="Noh J.H."/>
            <person name="Kwon K.-K."/>
            <person name="Lee J.-H."/>
            <person name="Ryu J.-Y."/>
        </authorList>
    </citation>
    <scope>NUCLEOTIDE SEQUENCE [LARGE SCALE GENOMIC DNA]</scope>
    <source>
        <strain evidence="11 12">KORDI 51-2</strain>
    </source>
</reference>
<dbReference type="PATRIC" id="fig|582515.4.peg.2952"/>
<keyword evidence="3" id="KW-1003">Cell membrane</keyword>
<feature type="transmembrane region" description="Helical" evidence="10">
    <location>
        <begin position="222"/>
        <end position="239"/>
    </location>
</feature>
<dbReference type="OrthoDB" id="457368at2"/>
<keyword evidence="7 10" id="KW-1133">Transmembrane helix</keyword>
<gene>
    <name evidence="11" type="ORF">KR51_00026230</name>
</gene>
<keyword evidence="5" id="KW-0028">Amino-acid biosynthesis</keyword>
<dbReference type="GO" id="GO:0009675">
    <property type="term" value="F:high-affinity sulfate:proton symporter activity"/>
    <property type="evidence" value="ECO:0007669"/>
    <property type="project" value="TreeGrafter"/>
</dbReference>
<comment type="caution">
    <text evidence="11">The sequence shown here is derived from an EMBL/GenBank/DDBJ whole genome shotgun (WGS) entry which is preliminary data.</text>
</comment>
<keyword evidence="6 10" id="KW-0812">Transmembrane</keyword>
<evidence type="ECO:0000256" key="1">
    <source>
        <dbReference type="ARBA" id="ARBA00004141"/>
    </source>
</evidence>
<organism evidence="11 12">
    <name type="scientific">Rubidibacter lacunae KORDI 51-2</name>
    <dbReference type="NCBI Taxonomy" id="582515"/>
    <lineage>
        <taxon>Bacteria</taxon>
        <taxon>Bacillati</taxon>
        <taxon>Cyanobacteriota</taxon>
        <taxon>Cyanophyceae</taxon>
        <taxon>Oscillatoriophycideae</taxon>
        <taxon>Chroococcales</taxon>
        <taxon>Aphanothecaceae</taxon>
        <taxon>Rubidibacter</taxon>
    </lineage>
</organism>
<dbReference type="RefSeq" id="WP_022608018.1">
    <property type="nucleotide sequence ID" value="NZ_ASSJ01000068.1"/>
</dbReference>
<dbReference type="AlphaFoldDB" id="U5DMA0"/>
<dbReference type="Proteomes" id="UP000016960">
    <property type="component" value="Unassembled WGS sequence"/>
</dbReference>
<evidence type="ECO:0000256" key="5">
    <source>
        <dbReference type="ARBA" id="ARBA00022605"/>
    </source>
</evidence>
<evidence type="ECO:0000256" key="10">
    <source>
        <dbReference type="SAM" id="Phobius"/>
    </source>
</evidence>
<evidence type="ECO:0000256" key="2">
    <source>
        <dbReference type="ARBA" id="ARBA00022448"/>
    </source>
</evidence>
<keyword evidence="4" id="KW-0997">Cell inner membrane</keyword>
<evidence type="ECO:0000256" key="8">
    <source>
        <dbReference type="ARBA" id="ARBA00023032"/>
    </source>
</evidence>
<keyword evidence="2" id="KW-0813">Transport</keyword>
<dbReference type="GO" id="GO:0005886">
    <property type="term" value="C:plasma membrane"/>
    <property type="evidence" value="ECO:0007669"/>
    <property type="project" value="TreeGrafter"/>
</dbReference>
<feature type="transmembrane region" description="Helical" evidence="10">
    <location>
        <begin position="101"/>
        <end position="123"/>
    </location>
</feature>
<dbReference type="STRING" id="582515.KR51_00026230"/>
<dbReference type="InParanoid" id="U5DMA0"/>
<accession>U5DMA0</accession>
<evidence type="ECO:0000256" key="4">
    <source>
        <dbReference type="ARBA" id="ARBA00022519"/>
    </source>
</evidence>
<evidence type="ECO:0000313" key="11">
    <source>
        <dbReference type="EMBL" id="ERN40840.1"/>
    </source>
</evidence>
<evidence type="ECO:0000313" key="12">
    <source>
        <dbReference type="Proteomes" id="UP000016960"/>
    </source>
</evidence>
<dbReference type="InterPro" id="IPR059112">
    <property type="entry name" value="CysZ/EI24"/>
</dbReference>
<evidence type="ECO:0000256" key="9">
    <source>
        <dbReference type="ARBA" id="ARBA00023136"/>
    </source>
</evidence>